<keyword evidence="4" id="KW-0720">Serine protease</keyword>
<evidence type="ECO:0000256" key="3">
    <source>
        <dbReference type="ARBA" id="ARBA00022801"/>
    </source>
</evidence>
<proteinExistence type="inferred from homology"/>
<dbReference type="EMBL" id="RHHN01000021">
    <property type="protein sequence ID" value="RNB57798.1"/>
    <property type="molecule type" value="Genomic_DNA"/>
</dbReference>
<accession>A0A3M8B2Y8</accession>
<comment type="similarity">
    <text evidence="1">Belongs to the peptidase S1C family.</text>
</comment>
<dbReference type="FunFam" id="2.40.10.10:FF:000001">
    <property type="entry name" value="Periplasmic serine protease DegS"/>
    <property type="match status" value="1"/>
</dbReference>
<dbReference type="Gene3D" id="2.30.42.10">
    <property type="match status" value="1"/>
</dbReference>
<dbReference type="InterPro" id="IPR036034">
    <property type="entry name" value="PDZ_sf"/>
</dbReference>
<dbReference type="Proteomes" id="UP000317180">
    <property type="component" value="Unassembled WGS sequence"/>
</dbReference>
<reference evidence="8 9" key="1">
    <citation type="submission" date="2018-10" db="EMBL/GenBank/DDBJ databases">
        <title>Phylogenomics of Brevibacillus.</title>
        <authorList>
            <person name="Dunlap C."/>
        </authorList>
    </citation>
    <scope>NUCLEOTIDE SEQUENCE [LARGE SCALE GENOMIC DNA]</scope>
    <source>
        <strain evidence="8 9">NRRL NRS 1219</strain>
    </source>
</reference>
<dbReference type="AlphaFoldDB" id="A0A3M8B2Y8"/>
<keyword evidence="3" id="KW-0378">Hydrolase</keyword>
<dbReference type="SMART" id="SM00228">
    <property type="entry name" value="PDZ"/>
    <property type="match status" value="1"/>
</dbReference>
<evidence type="ECO:0000256" key="1">
    <source>
        <dbReference type="ARBA" id="ARBA00010541"/>
    </source>
</evidence>
<dbReference type="InterPro" id="IPR009003">
    <property type="entry name" value="Peptidase_S1_PA"/>
</dbReference>
<protein>
    <submittedName>
        <fullName evidence="8">Serine protease</fullName>
    </submittedName>
</protein>
<evidence type="ECO:0000313" key="10">
    <source>
        <dbReference type="Proteomes" id="UP000317180"/>
    </source>
</evidence>
<dbReference type="InterPro" id="IPR051201">
    <property type="entry name" value="Chloro_Bact_Ser_Proteases"/>
</dbReference>
<feature type="domain" description="PDZ" evidence="6">
    <location>
        <begin position="302"/>
        <end position="392"/>
    </location>
</feature>
<dbReference type="PANTHER" id="PTHR43343">
    <property type="entry name" value="PEPTIDASE S12"/>
    <property type="match status" value="1"/>
</dbReference>
<dbReference type="RefSeq" id="WP_005831709.1">
    <property type="nucleotide sequence ID" value="NZ_BJOD01000032.1"/>
</dbReference>
<comment type="caution">
    <text evidence="8">The sequence shown here is derived from an EMBL/GenBank/DDBJ whole genome shotgun (WGS) entry which is preliminary data.</text>
</comment>
<gene>
    <name evidence="7" type="ORF">BAG01nite_30280</name>
    <name evidence="8" type="ORF">EB820_06620</name>
</gene>
<dbReference type="Gene3D" id="2.40.10.10">
    <property type="entry name" value="Trypsin-like serine proteases"/>
    <property type="match status" value="2"/>
</dbReference>
<evidence type="ECO:0000313" key="8">
    <source>
        <dbReference type="EMBL" id="RNB57798.1"/>
    </source>
</evidence>
<dbReference type="InterPro" id="IPR043504">
    <property type="entry name" value="Peptidase_S1_PA_chymotrypsin"/>
</dbReference>
<keyword evidence="10" id="KW-1185">Reference proteome</keyword>
<name>A0A3M8B2Y8_9BACL</name>
<evidence type="ECO:0000256" key="4">
    <source>
        <dbReference type="ARBA" id="ARBA00022825"/>
    </source>
</evidence>
<dbReference type="Pfam" id="PF13180">
    <property type="entry name" value="PDZ_2"/>
    <property type="match status" value="1"/>
</dbReference>
<organism evidence="8 9">
    <name type="scientific">Brevibacillus agri</name>
    <dbReference type="NCBI Taxonomy" id="51101"/>
    <lineage>
        <taxon>Bacteria</taxon>
        <taxon>Bacillati</taxon>
        <taxon>Bacillota</taxon>
        <taxon>Bacilli</taxon>
        <taxon>Bacillales</taxon>
        <taxon>Paenibacillaceae</taxon>
        <taxon>Brevibacillus</taxon>
    </lineage>
</organism>
<dbReference type="SUPFAM" id="SSF50494">
    <property type="entry name" value="Trypsin-like serine proteases"/>
    <property type="match status" value="1"/>
</dbReference>
<dbReference type="OrthoDB" id="9758917at2"/>
<keyword evidence="5" id="KW-0812">Transmembrane</keyword>
<evidence type="ECO:0000256" key="2">
    <source>
        <dbReference type="ARBA" id="ARBA00022670"/>
    </source>
</evidence>
<feature type="transmembrane region" description="Helical" evidence="5">
    <location>
        <begin position="22"/>
        <end position="44"/>
    </location>
</feature>
<evidence type="ECO:0000256" key="5">
    <source>
        <dbReference type="SAM" id="Phobius"/>
    </source>
</evidence>
<reference evidence="7 10" key="2">
    <citation type="submission" date="2019-06" db="EMBL/GenBank/DDBJ databases">
        <title>Whole genome shotgun sequence of Brevibacillus agri NBRC 15538.</title>
        <authorList>
            <person name="Hosoyama A."/>
            <person name="Uohara A."/>
            <person name="Ohji S."/>
            <person name="Ichikawa N."/>
        </authorList>
    </citation>
    <scope>NUCLEOTIDE SEQUENCE [LARGE SCALE GENOMIC DNA]</scope>
    <source>
        <strain evidence="7 10">NBRC 15538</strain>
    </source>
</reference>
<dbReference type="GO" id="GO:0006508">
    <property type="term" value="P:proteolysis"/>
    <property type="evidence" value="ECO:0007669"/>
    <property type="project" value="UniProtKB-KW"/>
</dbReference>
<evidence type="ECO:0000259" key="6">
    <source>
        <dbReference type="SMART" id="SM00228"/>
    </source>
</evidence>
<dbReference type="PANTHER" id="PTHR43343:SF3">
    <property type="entry name" value="PROTEASE DO-LIKE 8, CHLOROPLASTIC"/>
    <property type="match status" value="1"/>
</dbReference>
<dbReference type="Proteomes" id="UP000276178">
    <property type="component" value="Unassembled WGS sequence"/>
</dbReference>
<dbReference type="InterPro" id="IPR001940">
    <property type="entry name" value="Peptidase_S1C"/>
</dbReference>
<dbReference type="PRINTS" id="PR00834">
    <property type="entry name" value="PROTEASES2C"/>
</dbReference>
<sequence length="406" mass="43390">MGFYDDLTHVERKKRSGSIGRTVLTSVTSAVIGGMVVLLMLPTLSNSGYINMVKPGASNVMSNPAANLFATPVSVKVETGTVNAVKKVENAVVGVINIGRARSNWFSNTQDVEQGEGSGVIFEKKGGKAHIITNYHVIDQAQKLEIALPTGEKVDAKVLGADPYADLAVLEIDGSKVTAVAELGDSSTLQVGEPAIAIGNPLGMKFSRTVTQGIISSLERSMPMDFNEDGQDDWELDVLQTDAAINPGNSGGALVNIQGQVIGINTLKISKAGVEGLGFALPINDVKVIVSELMEKGKLERAYLGVQPFDLTNVPRVHWKETLNLPDEVKAGVVIQGEVGKFSPAGEVGLRQYDVIVKMDNKDIANGAQLRKFLTLNKKPGDTVVITYYRDGFKKTATVKLTKTPQ</sequence>
<dbReference type="SUPFAM" id="SSF50156">
    <property type="entry name" value="PDZ domain-like"/>
    <property type="match status" value="1"/>
</dbReference>
<evidence type="ECO:0000313" key="9">
    <source>
        <dbReference type="Proteomes" id="UP000276178"/>
    </source>
</evidence>
<keyword evidence="5" id="KW-1133">Transmembrane helix</keyword>
<dbReference type="GeneID" id="82809315"/>
<dbReference type="Pfam" id="PF13365">
    <property type="entry name" value="Trypsin_2"/>
    <property type="match status" value="1"/>
</dbReference>
<keyword evidence="2 8" id="KW-0645">Protease</keyword>
<dbReference type="EMBL" id="BJOD01000032">
    <property type="protein sequence ID" value="GED26926.1"/>
    <property type="molecule type" value="Genomic_DNA"/>
</dbReference>
<dbReference type="InterPro" id="IPR001478">
    <property type="entry name" value="PDZ"/>
</dbReference>
<dbReference type="GO" id="GO:0004252">
    <property type="term" value="F:serine-type endopeptidase activity"/>
    <property type="evidence" value="ECO:0007669"/>
    <property type="project" value="InterPro"/>
</dbReference>
<evidence type="ECO:0000313" key="7">
    <source>
        <dbReference type="EMBL" id="GED26926.1"/>
    </source>
</evidence>
<keyword evidence="5" id="KW-0472">Membrane</keyword>